<evidence type="ECO:0000313" key="2">
    <source>
        <dbReference type="EMBL" id="HHK67941.1"/>
    </source>
</evidence>
<dbReference type="SUPFAM" id="SSF54427">
    <property type="entry name" value="NTF2-like"/>
    <property type="match status" value="1"/>
</dbReference>
<organism evidence="2">
    <name type="scientific">Caldiarchaeum subterraneum</name>
    <dbReference type="NCBI Taxonomy" id="311458"/>
    <lineage>
        <taxon>Archaea</taxon>
        <taxon>Nitrososphaerota</taxon>
        <taxon>Candidatus Caldarchaeales</taxon>
        <taxon>Candidatus Caldarchaeaceae</taxon>
        <taxon>Candidatus Caldarchaeum</taxon>
    </lineage>
</organism>
<gene>
    <name evidence="2" type="ORF">ENM11_02140</name>
</gene>
<dbReference type="InterPro" id="IPR032710">
    <property type="entry name" value="NTF2-like_dom_sf"/>
</dbReference>
<comment type="caution">
    <text evidence="2">The sequence shown here is derived from an EMBL/GenBank/DDBJ whole genome shotgun (WGS) entry which is preliminary data.</text>
</comment>
<name>A0A7C5LBT0_CALS0</name>
<dbReference type="InterPro" id="IPR037401">
    <property type="entry name" value="SnoaL-like"/>
</dbReference>
<proteinExistence type="predicted"/>
<feature type="domain" description="SnoaL-like" evidence="1">
    <location>
        <begin position="7"/>
        <end position="130"/>
    </location>
</feature>
<sequence>MKEADEVLETIRKCFELGRNGLFEEFTALHAENYTRFSDLPPLRLQERDEALKLKASLLTELVDFEYEIINPTVELMEDMALAVFYMRYKGLAVNDYAFEGQMVNVTVRCSVVLQKSEHGWRIVHEHMSRTLEGLLPD</sequence>
<reference evidence="2" key="1">
    <citation type="journal article" date="2020" name="mSystems">
        <title>Genome- and Community-Level Interaction Insights into Carbon Utilization and Element Cycling Functions of Hydrothermarchaeota in Hydrothermal Sediment.</title>
        <authorList>
            <person name="Zhou Z."/>
            <person name="Liu Y."/>
            <person name="Xu W."/>
            <person name="Pan J."/>
            <person name="Luo Z.H."/>
            <person name="Li M."/>
        </authorList>
    </citation>
    <scope>NUCLEOTIDE SEQUENCE [LARGE SCALE GENOMIC DNA]</scope>
    <source>
        <strain evidence="2">SpSt-1056</strain>
    </source>
</reference>
<dbReference type="Pfam" id="PF13474">
    <property type="entry name" value="SnoaL_3"/>
    <property type="match status" value="1"/>
</dbReference>
<dbReference type="AlphaFoldDB" id="A0A7C5LBT0"/>
<protein>
    <submittedName>
        <fullName evidence="2">DUF4440 domain-containing protein</fullName>
    </submittedName>
</protein>
<dbReference type="EMBL" id="DRWN01000019">
    <property type="protein sequence ID" value="HHK67941.1"/>
    <property type="molecule type" value="Genomic_DNA"/>
</dbReference>
<accession>A0A7C5LBT0</accession>
<dbReference type="Gene3D" id="3.10.450.50">
    <property type="match status" value="1"/>
</dbReference>
<evidence type="ECO:0000259" key="1">
    <source>
        <dbReference type="Pfam" id="PF13474"/>
    </source>
</evidence>